<keyword evidence="1" id="KW-0812">Transmembrane</keyword>
<keyword evidence="4" id="KW-1185">Reference proteome</keyword>
<protein>
    <recommendedName>
        <fullName evidence="5">Envelope fusion protein</fullName>
    </recommendedName>
</protein>
<reference evidence="3 4" key="1">
    <citation type="submission" date="2024-03" db="EMBL/GenBank/DDBJ databases">
        <title>The genome assembly and annotation of the cricket Gryllus longicercus Weissman &amp; Gray.</title>
        <authorList>
            <person name="Szrajer S."/>
            <person name="Gray D."/>
            <person name="Ylla G."/>
        </authorList>
    </citation>
    <scope>NUCLEOTIDE SEQUENCE [LARGE SCALE GENOMIC DNA]</scope>
    <source>
        <strain evidence="3">DAG 2021-001</strain>
        <tissue evidence="3">Whole body minus gut</tissue>
    </source>
</reference>
<dbReference type="Pfam" id="PF12259">
    <property type="entry name" value="Baculo_F"/>
    <property type="match status" value="1"/>
</dbReference>
<evidence type="ECO:0008006" key="5">
    <source>
        <dbReference type="Google" id="ProtNLM"/>
    </source>
</evidence>
<dbReference type="Proteomes" id="UP001378592">
    <property type="component" value="Unassembled WGS sequence"/>
</dbReference>
<organism evidence="3 4">
    <name type="scientific">Gryllus longicercus</name>
    <dbReference type="NCBI Taxonomy" id="2509291"/>
    <lineage>
        <taxon>Eukaryota</taxon>
        <taxon>Metazoa</taxon>
        <taxon>Ecdysozoa</taxon>
        <taxon>Arthropoda</taxon>
        <taxon>Hexapoda</taxon>
        <taxon>Insecta</taxon>
        <taxon>Pterygota</taxon>
        <taxon>Neoptera</taxon>
        <taxon>Polyneoptera</taxon>
        <taxon>Orthoptera</taxon>
        <taxon>Ensifera</taxon>
        <taxon>Gryllidea</taxon>
        <taxon>Grylloidea</taxon>
        <taxon>Gryllidae</taxon>
        <taxon>Gryllinae</taxon>
        <taxon>Gryllus</taxon>
    </lineage>
</organism>
<gene>
    <name evidence="3" type="ORF">R5R35_001828</name>
</gene>
<feature type="chain" id="PRO_5043038094" description="Envelope fusion protein" evidence="2">
    <location>
        <begin position="23"/>
        <end position="669"/>
    </location>
</feature>
<evidence type="ECO:0000256" key="2">
    <source>
        <dbReference type="SAM" id="SignalP"/>
    </source>
</evidence>
<feature type="transmembrane region" description="Helical" evidence="1">
    <location>
        <begin position="558"/>
        <end position="581"/>
    </location>
</feature>
<dbReference type="InterPro" id="IPR022048">
    <property type="entry name" value="Envelope_fusion-like"/>
</dbReference>
<feature type="signal peptide" evidence="2">
    <location>
        <begin position="1"/>
        <end position="22"/>
    </location>
</feature>
<keyword evidence="1" id="KW-1133">Transmembrane helix</keyword>
<keyword evidence="2" id="KW-0732">Signal</keyword>
<sequence>MKTFKVSIMLLIFLRIICKSENQNTPLPSADGIYFDEVGNLFLSPTQWKFINYVDLHPIKELWKQTKEHSAQVLNVCHKHENKTWYFLTDCRPYEAFSKSKIKYVDSLSDVVSSYLTEPIRRKRGLFDIIGDISKVMFGTATESEIKEYQEHINTIESEQKEFLKIASEQMTVVKSAILTFNSTIFRIQANERNLAQGLKNFSEQASKSVHALEIATTTVEILNEHIRQVQRGIEESQYSFDILVDAFIHAQDGVLQPHLVTPMKIKSYMDHSKLKDDLDFPPFHISELAKLITPIIYSYKNYLVYVLQIPLVSTNQFQLYKIVPFPKQIEDNTFMYIDVTKTYIFKDSLHHKYGKMTLNELHQCFQPNDINFVCKEKTPVFTYIPNVDCEATLLHVSTNAIPSVCEKRIVKLTNTQWIPLYLSNDWLYVAPKPERFAILCPNQATNNIELKNQGRLHLSRGCKGYSATATLFASSQIEVNRTDKDILPVISSTYDCCFDEEIKSELPKLTLETPLLNILNSVDDLRMASHKVSEVENMINSEKQKKFTTNNLFHHGLTWLGSLVIILLVVVCICCSCCCCKCCRQCSFWLWDKWSPKECWEQTKSRCFIVNNYQPVVSYDVPKGSPTPSVHSLPAVISGVATEQPRSEQGMSLRPLSQRSNRYNQQVR</sequence>
<proteinExistence type="predicted"/>
<dbReference type="EMBL" id="JAZDUA010000036">
    <property type="protein sequence ID" value="KAK7871643.1"/>
    <property type="molecule type" value="Genomic_DNA"/>
</dbReference>
<comment type="caution">
    <text evidence="3">The sequence shown here is derived from an EMBL/GenBank/DDBJ whole genome shotgun (WGS) entry which is preliminary data.</text>
</comment>
<name>A0AAN9VWJ5_9ORTH</name>
<keyword evidence="1" id="KW-0472">Membrane</keyword>
<accession>A0AAN9VWJ5</accession>
<dbReference type="AlphaFoldDB" id="A0AAN9VWJ5"/>
<evidence type="ECO:0000313" key="4">
    <source>
        <dbReference type="Proteomes" id="UP001378592"/>
    </source>
</evidence>
<evidence type="ECO:0000256" key="1">
    <source>
        <dbReference type="SAM" id="Phobius"/>
    </source>
</evidence>
<evidence type="ECO:0000313" key="3">
    <source>
        <dbReference type="EMBL" id="KAK7871643.1"/>
    </source>
</evidence>